<dbReference type="Proteomes" id="UP000178129">
    <property type="component" value="Unassembled WGS sequence"/>
</dbReference>
<reference evidence="2" key="1">
    <citation type="submission" date="2016-03" db="EMBL/GenBank/DDBJ databases">
        <authorList>
            <person name="Ploux O."/>
        </authorList>
    </citation>
    <scope>NUCLEOTIDE SEQUENCE [LARGE SCALE GENOMIC DNA]</scope>
    <source>
        <strain evidence="2">UK7</strain>
    </source>
</reference>
<evidence type="ECO:0000313" key="2">
    <source>
        <dbReference type="Proteomes" id="UP000178129"/>
    </source>
</evidence>
<evidence type="ECO:0000313" key="1">
    <source>
        <dbReference type="EMBL" id="CZT09654.1"/>
    </source>
</evidence>
<dbReference type="AlphaFoldDB" id="A0A1E1LGU7"/>
<accession>A0A1E1LGU7</accession>
<name>A0A1E1LGU7_9HELO</name>
<keyword evidence="2" id="KW-1185">Reference proteome</keyword>
<protein>
    <submittedName>
        <fullName evidence="1">Uncharacterized protein</fullName>
    </submittedName>
</protein>
<organism evidence="1 2">
    <name type="scientific">Rhynchosporium graminicola</name>
    <dbReference type="NCBI Taxonomy" id="2792576"/>
    <lineage>
        <taxon>Eukaryota</taxon>
        <taxon>Fungi</taxon>
        <taxon>Dikarya</taxon>
        <taxon>Ascomycota</taxon>
        <taxon>Pezizomycotina</taxon>
        <taxon>Leotiomycetes</taxon>
        <taxon>Helotiales</taxon>
        <taxon>Ploettnerulaceae</taxon>
        <taxon>Rhynchosporium</taxon>
    </lineage>
</organism>
<dbReference type="EMBL" id="FJUW01000051">
    <property type="protein sequence ID" value="CZT09654.1"/>
    <property type="molecule type" value="Genomic_DNA"/>
</dbReference>
<gene>
    <name evidence="1" type="ORF">RCO7_03743</name>
</gene>
<proteinExistence type="predicted"/>
<comment type="caution">
    <text evidence="1">The sequence shown here is derived from an EMBL/GenBank/DDBJ whole genome shotgun (WGS) entry which is preliminary data.</text>
</comment>
<sequence length="53" mass="5993">MNDRMQIEISDVIEPRAATTTSWLGTAHHRLIFDTTGSSTYYRSNSRHTVVAP</sequence>
<dbReference type="InParanoid" id="A0A1E1LGU7"/>